<organism evidence="8 9">
    <name type="scientific">Temperatibacter marinus</name>
    <dbReference type="NCBI Taxonomy" id="1456591"/>
    <lineage>
        <taxon>Bacteria</taxon>
        <taxon>Pseudomonadati</taxon>
        <taxon>Pseudomonadota</taxon>
        <taxon>Alphaproteobacteria</taxon>
        <taxon>Kordiimonadales</taxon>
        <taxon>Temperatibacteraceae</taxon>
        <taxon>Temperatibacter</taxon>
    </lineage>
</organism>
<reference evidence="8" key="1">
    <citation type="submission" date="2023-04" db="EMBL/GenBank/DDBJ databases">
        <title>Complete genome sequence of Temperatibacter marinus.</title>
        <authorList>
            <person name="Rong J.-C."/>
            <person name="Yi M.-L."/>
            <person name="Zhao Q."/>
        </authorList>
    </citation>
    <scope>NUCLEOTIDE SEQUENCE</scope>
    <source>
        <strain evidence="8">NBRC 110045</strain>
    </source>
</reference>
<dbReference type="Proteomes" id="UP001268683">
    <property type="component" value="Chromosome"/>
</dbReference>
<dbReference type="GO" id="GO:0016887">
    <property type="term" value="F:ATP hydrolysis activity"/>
    <property type="evidence" value="ECO:0007669"/>
    <property type="project" value="InterPro"/>
</dbReference>
<keyword evidence="5" id="KW-1278">Translocase</keyword>
<accession>A0AA52HAT0</accession>
<keyword evidence="2" id="KW-0547">Nucleotide-binding</keyword>
<dbReference type="InterPro" id="IPR003439">
    <property type="entry name" value="ABC_transporter-like_ATP-bd"/>
</dbReference>
<evidence type="ECO:0000313" key="8">
    <source>
        <dbReference type="EMBL" id="WND03065.1"/>
    </source>
</evidence>
<dbReference type="NCBIfam" id="TIGR01189">
    <property type="entry name" value="ccmA"/>
    <property type="match status" value="1"/>
</dbReference>
<dbReference type="KEGG" id="tmk:QGN29_01635"/>
<evidence type="ECO:0000259" key="7">
    <source>
        <dbReference type="PROSITE" id="PS50893"/>
    </source>
</evidence>
<protein>
    <submittedName>
        <fullName evidence="8">Heme ABC exporter ATP-binding protein CcmA</fullName>
    </submittedName>
</protein>
<dbReference type="SUPFAM" id="SSF52540">
    <property type="entry name" value="P-loop containing nucleoside triphosphate hydrolases"/>
    <property type="match status" value="1"/>
</dbReference>
<evidence type="ECO:0000256" key="3">
    <source>
        <dbReference type="ARBA" id="ARBA00022748"/>
    </source>
</evidence>
<evidence type="ECO:0000256" key="1">
    <source>
        <dbReference type="ARBA" id="ARBA00022448"/>
    </source>
</evidence>
<evidence type="ECO:0000256" key="4">
    <source>
        <dbReference type="ARBA" id="ARBA00022840"/>
    </source>
</evidence>
<dbReference type="InterPro" id="IPR027417">
    <property type="entry name" value="P-loop_NTPase"/>
</dbReference>
<dbReference type="InterPro" id="IPR005895">
    <property type="entry name" value="ABC_transptr_haem_export_CcmA"/>
</dbReference>
<dbReference type="Gene3D" id="3.40.50.300">
    <property type="entry name" value="P-loop containing nucleotide triphosphate hydrolases"/>
    <property type="match status" value="1"/>
</dbReference>
<dbReference type="GO" id="GO:0017004">
    <property type="term" value="P:cytochrome complex assembly"/>
    <property type="evidence" value="ECO:0007669"/>
    <property type="project" value="UniProtKB-KW"/>
</dbReference>
<feature type="domain" description="ABC transporter" evidence="7">
    <location>
        <begin position="9"/>
        <end position="227"/>
    </location>
</feature>
<proteinExistence type="predicted"/>
<dbReference type="PROSITE" id="PS50893">
    <property type="entry name" value="ABC_TRANSPORTER_2"/>
    <property type="match status" value="1"/>
</dbReference>
<dbReference type="GO" id="GO:0005524">
    <property type="term" value="F:ATP binding"/>
    <property type="evidence" value="ECO:0007669"/>
    <property type="project" value="UniProtKB-KW"/>
</dbReference>
<evidence type="ECO:0000256" key="2">
    <source>
        <dbReference type="ARBA" id="ARBA00022741"/>
    </source>
</evidence>
<dbReference type="RefSeq" id="WP_310798914.1">
    <property type="nucleotide sequence ID" value="NZ_CP123872.1"/>
</dbReference>
<dbReference type="Pfam" id="PF00005">
    <property type="entry name" value="ABC_tran"/>
    <property type="match status" value="1"/>
</dbReference>
<sequence>MSKPADCFVDMKDVTVYRSGRILLSELSLTLKQGQMIVLKGANGCGKSSLLRSMMGYLPFKTGYLLINQEDCTDDRELFHDEAVYLGHHNGLKPSLTLRENLHLIYAMTKGEALSDACLHHATDQFTMTALLDDPVKYFSSGQLRRAALCRFPLLEKPLWLMDEPTVGLDMDNKNSLAALMKNHLESQGSILLATHEDVDVEGQIIDLHQFKANLHAGDKSLEDWIS</sequence>
<keyword evidence="4 8" id="KW-0067">ATP-binding</keyword>
<dbReference type="AlphaFoldDB" id="A0AA52HAT0"/>
<dbReference type="PANTHER" id="PTHR43499:SF1">
    <property type="entry name" value="ABC TRANSPORTER I FAMILY MEMBER 1"/>
    <property type="match status" value="1"/>
</dbReference>
<keyword evidence="9" id="KW-1185">Reference proteome</keyword>
<name>A0AA52HAT0_9PROT</name>
<dbReference type="EMBL" id="CP123872">
    <property type="protein sequence ID" value="WND03065.1"/>
    <property type="molecule type" value="Genomic_DNA"/>
</dbReference>
<keyword evidence="1" id="KW-0813">Transport</keyword>
<evidence type="ECO:0000313" key="9">
    <source>
        <dbReference type="Proteomes" id="UP001268683"/>
    </source>
</evidence>
<evidence type="ECO:0000256" key="6">
    <source>
        <dbReference type="ARBA" id="ARBA00023136"/>
    </source>
</evidence>
<dbReference type="InterPro" id="IPR003593">
    <property type="entry name" value="AAA+_ATPase"/>
</dbReference>
<dbReference type="PANTHER" id="PTHR43499">
    <property type="entry name" value="ABC TRANSPORTER I FAMILY MEMBER 1"/>
    <property type="match status" value="1"/>
</dbReference>
<dbReference type="GO" id="GO:0022857">
    <property type="term" value="F:transmembrane transporter activity"/>
    <property type="evidence" value="ECO:0007669"/>
    <property type="project" value="InterPro"/>
</dbReference>
<evidence type="ECO:0000256" key="5">
    <source>
        <dbReference type="ARBA" id="ARBA00022967"/>
    </source>
</evidence>
<gene>
    <name evidence="8" type="primary">ccmA</name>
    <name evidence="8" type="ORF">QGN29_01635</name>
</gene>
<keyword evidence="6" id="KW-0472">Membrane</keyword>
<keyword evidence="3" id="KW-0201">Cytochrome c-type biogenesis</keyword>
<dbReference type="SMART" id="SM00382">
    <property type="entry name" value="AAA"/>
    <property type="match status" value="1"/>
</dbReference>